<organism evidence="1 2">
    <name type="scientific">Pseudolactococcus paracarnosus</name>
    <dbReference type="NCBI Taxonomy" id="2749962"/>
    <lineage>
        <taxon>Bacteria</taxon>
        <taxon>Bacillati</taxon>
        <taxon>Bacillota</taxon>
        <taxon>Bacilli</taxon>
        <taxon>Lactobacillales</taxon>
        <taxon>Streptococcaceae</taxon>
        <taxon>Pseudolactococcus</taxon>
    </lineage>
</organism>
<name>A0ABT0AKT5_9LACT</name>
<dbReference type="RefSeq" id="WP_243914083.1">
    <property type="nucleotide sequence ID" value="NZ_JAAECY010000001.1"/>
</dbReference>
<evidence type="ECO:0000313" key="2">
    <source>
        <dbReference type="Proteomes" id="UP001522462"/>
    </source>
</evidence>
<comment type="caution">
    <text evidence="1">The sequence shown here is derived from an EMBL/GenBank/DDBJ whole genome shotgun (WGS) entry which is preliminary data.</text>
</comment>
<evidence type="ECO:0008006" key="3">
    <source>
        <dbReference type="Google" id="ProtNLM"/>
    </source>
</evidence>
<dbReference type="EMBL" id="JAAEDA010000004">
    <property type="protein sequence ID" value="MCJ1977166.1"/>
    <property type="molecule type" value="Genomic_DNA"/>
</dbReference>
<gene>
    <name evidence="1" type="ORF">GYN19_04250</name>
</gene>
<sequence>MTKQTKKRLGIAVVLILIIGGLLMVQRKTPFDIFLTKDYTVVTKDEQIAYLKQHEAEMTDAMLDDKVKNVQWQWDTVKVGTIGNGTPQGAGTVLTINGKFNEIEDSSFTISFELENAKSFPSMNDMMLMQPLRINGGTDLYE</sequence>
<reference evidence="1 2" key="1">
    <citation type="journal article" date="2022" name="Microbiol. Res.">
        <title>Comparative genome analysis, predicted lifestyle and antimicrobial strategies of Lactococcus carnosus and Lactococcus paracarnosus isolated from meat.</title>
        <authorList>
            <person name="Werum V."/>
            <person name="Ehrmann M."/>
            <person name="Vogel R."/>
            <person name="Hilgarth M."/>
        </authorList>
    </citation>
    <scope>NUCLEOTIDE SEQUENCE [LARGE SCALE GENOMIC DNA]</scope>
    <source>
        <strain evidence="1 2">TMW21897</strain>
    </source>
</reference>
<keyword evidence="2" id="KW-1185">Reference proteome</keyword>
<proteinExistence type="predicted"/>
<protein>
    <recommendedName>
        <fullName evidence="3">Lipoprotein</fullName>
    </recommendedName>
</protein>
<accession>A0ABT0AKT5</accession>
<evidence type="ECO:0000313" key="1">
    <source>
        <dbReference type="EMBL" id="MCJ1977166.1"/>
    </source>
</evidence>
<dbReference type="Proteomes" id="UP001522462">
    <property type="component" value="Unassembled WGS sequence"/>
</dbReference>